<dbReference type="KEGG" id="lmat:92514516"/>
<evidence type="ECO:0000256" key="5">
    <source>
        <dbReference type="ARBA" id="ARBA00023136"/>
    </source>
</evidence>
<dbReference type="GeneID" id="92514516"/>
<evidence type="ECO:0000313" key="7">
    <source>
        <dbReference type="EMBL" id="KAG5473865.1"/>
    </source>
</evidence>
<feature type="transmembrane region" description="Helical" evidence="6">
    <location>
        <begin position="272"/>
        <end position="294"/>
    </location>
</feature>
<evidence type="ECO:0000256" key="3">
    <source>
        <dbReference type="ARBA" id="ARBA00022692"/>
    </source>
</evidence>
<comment type="subcellular location">
    <subcellularLocation>
        <location evidence="1">Endomembrane system</location>
        <topology evidence="1">Multi-pass membrane protein</topology>
    </subcellularLocation>
</comment>
<dbReference type="GO" id="GO:0012505">
    <property type="term" value="C:endomembrane system"/>
    <property type="evidence" value="ECO:0007669"/>
    <property type="project" value="UniProtKB-SubCell"/>
</dbReference>
<evidence type="ECO:0008006" key="9">
    <source>
        <dbReference type="Google" id="ProtNLM"/>
    </source>
</evidence>
<gene>
    <name evidence="7" type="ORF">LSCM1_04500</name>
</gene>
<dbReference type="EMBL" id="JAFEUZ010000029">
    <property type="protein sequence ID" value="KAG5473865.1"/>
    <property type="molecule type" value="Genomic_DNA"/>
</dbReference>
<organism evidence="7 8">
    <name type="scientific">Leishmania martiniquensis</name>
    <dbReference type="NCBI Taxonomy" id="1580590"/>
    <lineage>
        <taxon>Eukaryota</taxon>
        <taxon>Discoba</taxon>
        <taxon>Euglenozoa</taxon>
        <taxon>Kinetoplastea</taxon>
        <taxon>Metakinetoplastina</taxon>
        <taxon>Trypanosomatida</taxon>
        <taxon>Trypanosomatidae</taxon>
        <taxon>Leishmaniinae</taxon>
        <taxon>Leishmania</taxon>
    </lineage>
</organism>
<dbReference type="Pfam" id="PF01988">
    <property type="entry name" value="VIT1"/>
    <property type="match status" value="1"/>
</dbReference>
<name>A0A836GXS0_9TRYP</name>
<feature type="transmembrane region" description="Helical" evidence="6">
    <location>
        <begin position="85"/>
        <end position="106"/>
    </location>
</feature>
<sequence>MVDCSSDRQYQARCAFGDAERSIEVHGAKMETFNVDIRKNGAMRNRAMVLSSLAGLCTAAGTVAVAVGAPHWLAALRGVQNVPCMVLWAVAGGVCLAYVSTSSFSFERAIYDLELRRELWEIDNHLSGELQEMLSIYKGQGLTEEEALIVTRIFARQKNVFANLMMVEELGYSRLEPPTTSEAVMNVGVPALVGFVVGVVTPLFCLAGALRAVSSNQGSSAGSHGSGIKAGLAGLTTRAKLLGTGIFCLCNAALSFVQTEVFFGAYAHTPELINTAVLNAVGIGSVFSLCYVATRWA</sequence>
<protein>
    <recommendedName>
        <fullName evidence="9">VIT family</fullName>
    </recommendedName>
</protein>
<keyword evidence="8" id="KW-1185">Reference proteome</keyword>
<dbReference type="GO" id="GO:0030026">
    <property type="term" value="P:intracellular manganese ion homeostasis"/>
    <property type="evidence" value="ECO:0007669"/>
    <property type="project" value="InterPro"/>
</dbReference>
<keyword evidence="3 6" id="KW-0812">Transmembrane</keyword>
<comment type="caution">
    <text evidence="7">The sequence shown here is derived from an EMBL/GenBank/DDBJ whole genome shotgun (WGS) entry which is preliminary data.</text>
</comment>
<evidence type="ECO:0000256" key="1">
    <source>
        <dbReference type="ARBA" id="ARBA00004127"/>
    </source>
</evidence>
<dbReference type="AlphaFoldDB" id="A0A836GXS0"/>
<dbReference type="GO" id="GO:0005384">
    <property type="term" value="F:manganese ion transmembrane transporter activity"/>
    <property type="evidence" value="ECO:0007669"/>
    <property type="project" value="InterPro"/>
</dbReference>
<evidence type="ECO:0000313" key="8">
    <source>
        <dbReference type="Proteomes" id="UP000673552"/>
    </source>
</evidence>
<dbReference type="Proteomes" id="UP000673552">
    <property type="component" value="Unassembled WGS sequence"/>
</dbReference>
<feature type="transmembrane region" description="Helical" evidence="6">
    <location>
        <begin position="47"/>
        <end position="73"/>
    </location>
</feature>
<evidence type="ECO:0000256" key="2">
    <source>
        <dbReference type="ARBA" id="ARBA00007049"/>
    </source>
</evidence>
<dbReference type="OrthoDB" id="73465at2759"/>
<comment type="similarity">
    <text evidence="2">Belongs to the CCC1 family.</text>
</comment>
<reference evidence="8" key="1">
    <citation type="journal article" date="2021" name="Microbiol. Resour. Announc.">
        <title>LGAAP: Leishmaniinae Genome Assembly and Annotation Pipeline.</title>
        <authorList>
            <person name="Almutairi H."/>
            <person name="Urbaniak M.D."/>
            <person name="Bates M.D."/>
            <person name="Jariyapan N."/>
            <person name="Kwakye-Nuako G."/>
            <person name="Thomaz-Soccol V."/>
            <person name="Al-Salem W.S."/>
            <person name="Dillon R.J."/>
            <person name="Bates P.A."/>
            <person name="Gatherer D."/>
        </authorList>
    </citation>
    <scope>NUCLEOTIDE SEQUENCE [LARGE SCALE GENOMIC DNA]</scope>
</reference>
<dbReference type="InterPro" id="IPR008217">
    <property type="entry name" value="Ccc1_fam"/>
</dbReference>
<reference evidence="8" key="2">
    <citation type="journal article" date="2021" name="Sci. Data">
        <title>Chromosome-scale genome sequencing, assembly and annotation of six genomes from subfamily Leishmaniinae.</title>
        <authorList>
            <person name="Almutairi H."/>
            <person name="Urbaniak M.D."/>
            <person name="Bates M.D."/>
            <person name="Jariyapan N."/>
            <person name="Kwakye-Nuako G."/>
            <person name="Thomaz Soccol V."/>
            <person name="Al-Salem W.S."/>
            <person name="Dillon R.J."/>
            <person name="Bates P.A."/>
            <person name="Gatherer D."/>
        </authorList>
    </citation>
    <scope>NUCLEOTIDE SEQUENCE [LARGE SCALE GENOMIC DNA]</scope>
</reference>
<evidence type="ECO:0000256" key="6">
    <source>
        <dbReference type="SAM" id="Phobius"/>
    </source>
</evidence>
<keyword evidence="4 6" id="KW-1133">Transmembrane helix</keyword>
<keyword evidence="5 6" id="KW-0472">Membrane</keyword>
<dbReference type="RefSeq" id="XP_067177099.1">
    <property type="nucleotide sequence ID" value="XM_067322004.1"/>
</dbReference>
<accession>A0A836GXS0</accession>
<evidence type="ECO:0000256" key="4">
    <source>
        <dbReference type="ARBA" id="ARBA00022989"/>
    </source>
</evidence>
<proteinExistence type="inferred from homology"/>